<dbReference type="AlphaFoldDB" id="A0A238KMU7"/>
<evidence type="ECO:0000313" key="4">
    <source>
        <dbReference type="Proteomes" id="UP000202922"/>
    </source>
</evidence>
<protein>
    <submittedName>
        <fullName evidence="3">Thioesterase superfamily protein</fullName>
    </submittedName>
</protein>
<evidence type="ECO:0000256" key="1">
    <source>
        <dbReference type="ARBA" id="ARBA00022801"/>
    </source>
</evidence>
<name>A0A238KMU7_9RHOB</name>
<organism evidence="3 4">
    <name type="scientific">Actibacterium lipolyticum</name>
    <dbReference type="NCBI Taxonomy" id="1524263"/>
    <lineage>
        <taxon>Bacteria</taxon>
        <taxon>Pseudomonadati</taxon>
        <taxon>Pseudomonadota</taxon>
        <taxon>Alphaproteobacteria</taxon>
        <taxon>Rhodobacterales</taxon>
        <taxon>Roseobacteraceae</taxon>
        <taxon>Actibacterium</taxon>
    </lineage>
</organism>
<dbReference type="NCBIfam" id="TIGR00369">
    <property type="entry name" value="unchar_dom_1"/>
    <property type="match status" value="1"/>
</dbReference>
<evidence type="ECO:0000259" key="2">
    <source>
        <dbReference type="Pfam" id="PF03061"/>
    </source>
</evidence>
<feature type="domain" description="Thioesterase" evidence="2">
    <location>
        <begin position="30"/>
        <end position="102"/>
    </location>
</feature>
<dbReference type="Gene3D" id="3.10.129.10">
    <property type="entry name" value="Hotdog Thioesterase"/>
    <property type="match status" value="1"/>
</dbReference>
<keyword evidence="4" id="KW-1185">Reference proteome</keyword>
<dbReference type="CDD" id="cd03443">
    <property type="entry name" value="PaaI_thioesterase"/>
    <property type="match status" value="1"/>
</dbReference>
<dbReference type="InterPro" id="IPR029069">
    <property type="entry name" value="HotDog_dom_sf"/>
</dbReference>
<dbReference type="Pfam" id="PF03061">
    <property type="entry name" value="4HBT"/>
    <property type="match status" value="1"/>
</dbReference>
<proteinExistence type="predicted"/>
<dbReference type="SUPFAM" id="SSF54637">
    <property type="entry name" value="Thioesterase/thiol ester dehydrase-isomerase"/>
    <property type="match status" value="1"/>
</dbReference>
<dbReference type="InterPro" id="IPR006683">
    <property type="entry name" value="Thioestr_dom"/>
</dbReference>
<dbReference type="GO" id="GO:0016289">
    <property type="term" value="F:acyl-CoA hydrolase activity"/>
    <property type="evidence" value="ECO:0007669"/>
    <property type="project" value="UniProtKB-ARBA"/>
</dbReference>
<dbReference type="EMBL" id="FXYE01000002">
    <property type="protein sequence ID" value="SMX44038.1"/>
    <property type="molecule type" value="Genomic_DNA"/>
</dbReference>
<sequence length="124" mass="12641">MKTLDAEIFSISAGKCSIGAPIGPAITQQNGFAHAAASFAIGDVACGCAALSTLDVGYGVLTSEMKIHLLAPAQGKRLIANAEVIRAGRRLVVTRADVMAEAEDGAQTHVATLLGTIVPMAPKP</sequence>
<evidence type="ECO:0000313" key="3">
    <source>
        <dbReference type="EMBL" id="SMX44038.1"/>
    </source>
</evidence>
<gene>
    <name evidence="3" type="ORF">COL8621_02448</name>
</gene>
<dbReference type="Proteomes" id="UP000202922">
    <property type="component" value="Unassembled WGS sequence"/>
</dbReference>
<keyword evidence="1" id="KW-0378">Hydrolase</keyword>
<accession>A0A238KMU7</accession>
<reference evidence="4" key="1">
    <citation type="submission" date="2017-05" db="EMBL/GenBank/DDBJ databases">
        <authorList>
            <person name="Rodrigo-Torres L."/>
            <person name="Arahal R. D."/>
            <person name="Lucena T."/>
        </authorList>
    </citation>
    <scope>NUCLEOTIDE SEQUENCE [LARGE SCALE GENOMIC DNA]</scope>
    <source>
        <strain evidence="4">CECT 8621</strain>
    </source>
</reference>
<dbReference type="InterPro" id="IPR003736">
    <property type="entry name" value="PAAI_dom"/>
</dbReference>